<dbReference type="AlphaFoldDB" id="A0A642UJC8"/>
<dbReference type="VEuPathDB" id="FungiDB:TRICI_006244"/>
<feature type="transmembrane region" description="Helical" evidence="8">
    <location>
        <begin position="48"/>
        <end position="71"/>
    </location>
</feature>
<dbReference type="OrthoDB" id="4142200at2759"/>
<comment type="similarity">
    <text evidence="2">Belongs to the major facilitator superfamily. Sugar transporter (TC 2.A.1.1) family.</text>
</comment>
<dbReference type="GO" id="GO:0005351">
    <property type="term" value="F:carbohydrate:proton symporter activity"/>
    <property type="evidence" value="ECO:0007669"/>
    <property type="project" value="TreeGrafter"/>
</dbReference>
<dbReference type="PROSITE" id="PS50850">
    <property type="entry name" value="MFS"/>
    <property type="match status" value="1"/>
</dbReference>
<comment type="caution">
    <text evidence="10">The sequence shown here is derived from an EMBL/GenBank/DDBJ whole genome shotgun (WGS) entry which is preliminary data.</text>
</comment>
<evidence type="ECO:0000256" key="7">
    <source>
        <dbReference type="SAM" id="MobiDB-lite"/>
    </source>
</evidence>
<dbReference type="PANTHER" id="PTHR48022:SF7">
    <property type="entry name" value="MAJOR FACILITATOR SUPERFAMILY (MFS) PROFILE DOMAIN-CONTAINING PROTEIN-RELATED"/>
    <property type="match status" value="1"/>
</dbReference>
<evidence type="ECO:0000256" key="8">
    <source>
        <dbReference type="SAM" id="Phobius"/>
    </source>
</evidence>
<dbReference type="SUPFAM" id="SSF103473">
    <property type="entry name" value="MFS general substrate transporter"/>
    <property type="match status" value="1"/>
</dbReference>
<dbReference type="PRINTS" id="PR00171">
    <property type="entry name" value="SUGRTRNSPORT"/>
</dbReference>
<evidence type="ECO:0000256" key="3">
    <source>
        <dbReference type="ARBA" id="ARBA00022448"/>
    </source>
</evidence>
<dbReference type="InterPro" id="IPR005829">
    <property type="entry name" value="Sugar_transporter_CS"/>
</dbReference>
<dbReference type="InterPro" id="IPR050360">
    <property type="entry name" value="MFS_Sugar_Transporters"/>
</dbReference>
<keyword evidence="5 8" id="KW-1133">Transmembrane helix</keyword>
<dbReference type="Gene3D" id="1.20.1250.20">
    <property type="entry name" value="MFS general substrate transporter like domains"/>
    <property type="match status" value="1"/>
</dbReference>
<keyword evidence="6 8" id="KW-0472">Membrane</keyword>
<evidence type="ECO:0000313" key="11">
    <source>
        <dbReference type="Proteomes" id="UP000761534"/>
    </source>
</evidence>
<protein>
    <recommendedName>
        <fullName evidence="9">Major facilitator superfamily (MFS) profile domain-containing protein</fullName>
    </recommendedName>
</protein>
<dbReference type="GO" id="GO:0016020">
    <property type="term" value="C:membrane"/>
    <property type="evidence" value="ECO:0007669"/>
    <property type="project" value="UniProtKB-SubCell"/>
</dbReference>
<keyword evidence="4 8" id="KW-0812">Transmembrane</keyword>
<feature type="domain" description="Major facilitator superfamily (MFS) profile" evidence="9">
    <location>
        <begin position="1"/>
        <end position="187"/>
    </location>
</feature>
<feature type="transmembrane region" description="Helical" evidence="8">
    <location>
        <begin position="165"/>
        <end position="183"/>
    </location>
</feature>
<dbReference type="InterPro" id="IPR036259">
    <property type="entry name" value="MFS_trans_sf"/>
</dbReference>
<evidence type="ECO:0000256" key="2">
    <source>
        <dbReference type="ARBA" id="ARBA00010992"/>
    </source>
</evidence>
<comment type="subcellular location">
    <subcellularLocation>
        <location evidence="1">Membrane</location>
        <topology evidence="1">Multi-pass membrane protein</topology>
    </subcellularLocation>
</comment>
<feature type="compositionally biased region" description="Basic and acidic residues" evidence="7">
    <location>
        <begin position="229"/>
        <end position="245"/>
    </location>
</feature>
<reference evidence="10" key="1">
    <citation type="journal article" date="2019" name="G3 (Bethesda)">
        <title>Genome Assemblies of Two Rare Opportunistic Yeast Pathogens: Diutina rugosa (syn. Candida rugosa) and Trichomonascus ciferrii (syn. Candida ciferrii).</title>
        <authorList>
            <person name="Mixao V."/>
            <person name="Saus E."/>
            <person name="Hansen A.P."/>
            <person name="Lass-Florl C."/>
            <person name="Gabaldon T."/>
        </authorList>
    </citation>
    <scope>NUCLEOTIDE SEQUENCE</scope>
    <source>
        <strain evidence="10">CBS 4856</strain>
    </source>
</reference>
<dbReference type="EMBL" id="SWFS01000507">
    <property type="protein sequence ID" value="KAA8900201.1"/>
    <property type="molecule type" value="Genomic_DNA"/>
</dbReference>
<dbReference type="InterPro" id="IPR003663">
    <property type="entry name" value="Sugar/inositol_transpt"/>
</dbReference>
<dbReference type="Proteomes" id="UP000761534">
    <property type="component" value="Unassembled WGS sequence"/>
</dbReference>
<evidence type="ECO:0000256" key="6">
    <source>
        <dbReference type="ARBA" id="ARBA00023136"/>
    </source>
</evidence>
<name>A0A642UJC8_9ASCO</name>
<keyword evidence="11" id="KW-1185">Reference proteome</keyword>
<feature type="transmembrane region" description="Helical" evidence="8">
    <location>
        <begin position="20"/>
        <end position="41"/>
    </location>
</feature>
<evidence type="ECO:0000313" key="10">
    <source>
        <dbReference type="EMBL" id="KAA8900201.1"/>
    </source>
</evidence>
<evidence type="ECO:0000256" key="4">
    <source>
        <dbReference type="ARBA" id="ARBA00022692"/>
    </source>
</evidence>
<feature type="region of interest" description="Disordered" evidence="7">
    <location>
        <begin position="208"/>
        <end position="245"/>
    </location>
</feature>
<sequence length="245" mass="27212">MMYYIVYIFSMAGFEGNATLVSSSIQYVINVVMTIPALLFIDKWGRRPLFISGGLIMTLWLIIMSILLGVFSEPVDAVDGNDQIRILIPKDQASASKAVIACSYLFVATFAPTWGPGMWIYCSEIFPLNQRAVANGLCAGANWIFNFALALFVPPAFTNITWKTYVMFAVFCFAMTVHVFFLFPETKGKTLEEIGQIWEEGIPAWKTGGFEPRRPSVNDIKATGGTQIPHHDDKAATEKDHSESA</sequence>
<feature type="transmembrane region" description="Helical" evidence="8">
    <location>
        <begin position="133"/>
        <end position="153"/>
    </location>
</feature>
<organism evidence="10 11">
    <name type="scientific">Trichomonascus ciferrii</name>
    <dbReference type="NCBI Taxonomy" id="44093"/>
    <lineage>
        <taxon>Eukaryota</taxon>
        <taxon>Fungi</taxon>
        <taxon>Dikarya</taxon>
        <taxon>Ascomycota</taxon>
        <taxon>Saccharomycotina</taxon>
        <taxon>Dipodascomycetes</taxon>
        <taxon>Dipodascales</taxon>
        <taxon>Trichomonascaceae</taxon>
        <taxon>Trichomonascus</taxon>
        <taxon>Trichomonascus ciferrii complex</taxon>
    </lineage>
</organism>
<evidence type="ECO:0000256" key="5">
    <source>
        <dbReference type="ARBA" id="ARBA00022989"/>
    </source>
</evidence>
<evidence type="ECO:0000259" key="9">
    <source>
        <dbReference type="PROSITE" id="PS50850"/>
    </source>
</evidence>
<accession>A0A642UJC8</accession>
<dbReference type="PANTHER" id="PTHR48022">
    <property type="entry name" value="PLASTIDIC GLUCOSE TRANSPORTER 4"/>
    <property type="match status" value="1"/>
</dbReference>
<dbReference type="InterPro" id="IPR005828">
    <property type="entry name" value="MFS_sugar_transport-like"/>
</dbReference>
<dbReference type="InterPro" id="IPR020846">
    <property type="entry name" value="MFS_dom"/>
</dbReference>
<evidence type="ECO:0000256" key="1">
    <source>
        <dbReference type="ARBA" id="ARBA00004141"/>
    </source>
</evidence>
<keyword evidence="3" id="KW-0813">Transport</keyword>
<proteinExistence type="inferred from homology"/>
<feature type="transmembrane region" description="Helical" evidence="8">
    <location>
        <begin position="98"/>
        <end position="121"/>
    </location>
</feature>
<dbReference type="Pfam" id="PF00083">
    <property type="entry name" value="Sugar_tr"/>
    <property type="match status" value="1"/>
</dbReference>
<dbReference type="PROSITE" id="PS00216">
    <property type="entry name" value="SUGAR_TRANSPORT_1"/>
    <property type="match status" value="1"/>
</dbReference>
<gene>
    <name evidence="10" type="ORF">TRICI_006244</name>
</gene>